<dbReference type="Proteomes" id="UP001307849">
    <property type="component" value="Unassembled WGS sequence"/>
</dbReference>
<dbReference type="InterPro" id="IPR002110">
    <property type="entry name" value="Ankyrin_rpt"/>
</dbReference>
<evidence type="ECO:0000313" key="6">
    <source>
        <dbReference type="Proteomes" id="UP001307849"/>
    </source>
</evidence>
<evidence type="ECO:0000256" key="3">
    <source>
        <dbReference type="PROSITE-ProRule" id="PRU00023"/>
    </source>
</evidence>
<feature type="region of interest" description="Disordered" evidence="4">
    <location>
        <begin position="1"/>
        <end position="22"/>
    </location>
</feature>
<dbReference type="PANTHER" id="PTHR24178:SF41">
    <property type="entry name" value="ANKYRIN-2 ISOFORM X1"/>
    <property type="match status" value="1"/>
</dbReference>
<gene>
    <name evidence="5" type="ORF">TWF506_004585</name>
</gene>
<organism evidence="5 6">
    <name type="scientific">Arthrobotrys conoides</name>
    <dbReference type="NCBI Taxonomy" id="74498"/>
    <lineage>
        <taxon>Eukaryota</taxon>
        <taxon>Fungi</taxon>
        <taxon>Dikarya</taxon>
        <taxon>Ascomycota</taxon>
        <taxon>Pezizomycotina</taxon>
        <taxon>Orbiliomycetes</taxon>
        <taxon>Orbiliales</taxon>
        <taxon>Orbiliaceae</taxon>
        <taxon>Arthrobotrys</taxon>
    </lineage>
</organism>
<dbReference type="Pfam" id="PF12796">
    <property type="entry name" value="Ank_2"/>
    <property type="match status" value="1"/>
</dbReference>
<keyword evidence="6" id="KW-1185">Reference proteome</keyword>
<dbReference type="Gene3D" id="1.25.40.20">
    <property type="entry name" value="Ankyrin repeat-containing domain"/>
    <property type="match status" value="1"/>
</dbReference>
<evidence type="ECO:0000256" key="2">
    <source>
        <dbReference type="ARBA" id="ARBA00023043"/>
    </source>
</evidence>
<evidence type="ECO:0008006" key="7">
    <source>
        <dbReference type="Google" id="ProtNLM"/>
    </source>
</evidence>
<dbReference type="EMBL" id="JAVHJM010000015">
    <property type="protein sequence ID" value="KAK6497110.1"/>
    <property type="molecule type" value="Genomic_DNA"/>
</dbReference>
<keyword evidence="2 3" id="KW-0040">ANK repeat</keyword>
<protein>
    <recommendedName>
        <fullName evidence="7">Ankyrin repeat protein</fullName>
    </recommendedName>
</protein>
<keyword evidence="1" id="KW-0677">Repeat</keyword>
<dbReference type="PROSITE" id="PS50297">
    <property type="entry name" value="ANK_REP_REGION"/>
    <property type="match status" value="2"/>
</dbReference>
<dbReference type="SUPFAM" id="SSF48403">
    <property type="entry name" value="Ankyrin repeat"/>
    <property type="match status" value="1"/>
</dbReference>
<dbReference type="PROSITE" id="PS50088">
    <property type="entry name" value="ANK_REPEAT"/>
    <property type="match status" value="2"/>
</dbReference>
<dbReference type="PANTHER" id="PTHR24178">
    <property type="entry name" value="MOLTING PROTEIN MLT-4"/>
    <property type="match status" value="1"/>
</dbReference>
<name>A0AAN8NJ45_9PEZI</name>
<dbReference type="InterPro" id="IPR036770">
    <property type="entry name" value="Ankyrin_rpt-contain_sf"/>
</dbReference>
<dbReference type="PRINTS" id="PR01415">
    <property type="entry name" value="ANKYRIN"/>
</dbReference>
<dbReference type="AlphaFoldDB" id="A0AAN8NJ45"/>
<feature type="repeat" description="ANK" evidence="3">
    <location>
        <begin position="131"/>
        <end position="163"/>
    </location>
</feature>
<proteinExistence type="predicted"/>
<feature type="region of interest" description="Disordered" evidence="4">
    <location>
        <begin position="38"/>
        <end position="85"/>
    </location>
</feature>
<comment type="caution">
    <text evidence="5">The sequence shown here is derived from an EMBL/GenBank/DDBJ whole genome shotgun (WGS) entry which is preliminary data.</text>
</comment>
<evidence type="ECO:0000313" key="5">
    <source>
        <dbReference type="EMBL" id="KAK6497110.1"/>
    </source>
</evidence>
<feature type="repeat" description="ANK" evidence="3">
    <location>
        <begin position="96"/>
        <end position="118"/>
    </location>
</feature>
<dbReference type="SMART" id="SM00248">
    <property type="entry name" value="ANK"/>
    <property type="match status" value="2"/>
</dbReference>
<feature type="compositionally biased region" description="Low complexity" evidence="4">
    <location>
        <begin position="55"/>
        <end position="70"/>
    </location>
</feature>
<evidence type="ECO:0000256" key="4">
    <source>
        <dbReference type="SAM" id="MobiDB-lite"/>
    </source>
</evidence>
<reference evidence="5 6" key="1">
    <citation type="submission" date="2019-10" db="EMBL/GenBank/DDBJ databases">
        <authorList>
            <person name="Palmer J.M."/>
        </authorList>
    </citation>
    <scope>NUCLEOTIDE SEQUENCE [LARGE SCALE GENOMIC DNA]</scope>
    <source>
        <strain evidence="5 6">TWF506</strain>
    </source>
</reference>
<evidence type="ECO:0000256" key="1">
    <source>
        <dbReference type="ARBA" id="ARBA00022737"/>
    </source>
</evidence>
<accession>A0AAN8NJ45</accession>
<sequence length="181" mass="19883">MAKDPRAVDDEDHDEQGASPKELLFAACRSNNTDLLTEVLSQFPESHDSHESAESTEPTTTSTTTTTSPPNDTKNVEADSETTPLSKFLNESRDSLGRMALHVAAKYGNPEILDMLLDQEGLEVDPTSLMEGDTPLHVAAHYTSEDHEVGGYLIHLLVDAGADPRYLPPNTPFFKKINKIY</sequence>